<name>A0ABM1YJD7_AEDAL</name>
<evidence type="ECO:0000256" key="1">
    <source>
        <dbReference type="SAM" id="MobiDB-lite"/>
    </source>
</evidence>
<feature type="compositionally biased region" description="Polar residues" evidence="1">
    <location>
        <begin position="29"/>
        <end position="51"/>
    </location>
</feature>
<organism evidence="2 3">
    <name type="scientific">Aedes albopictus</name>
    <name type="common">Asian tiger mosquito</name>
    <name type="synonym">Stegomyia albopicta</name>
    <dbReference type="NCBI Taxonomy" id="7160"/>
    <lineage>
        <taxon>Eukaryota</taxon>
        <taxon>Metazoa</taxon>
        <taxon>Ecdysozoa</taxon>
        <taxon>Arthropoda</taxon>
        <taxon>Hexapoda</taxon>
        <taxon>Insecta</taxon>
        <taxon>Pterygota</taxon>
        <taxon>Neoptera</taxon>
        <taxon>Endopterygota</taxon>
        <taxon>Diptera</taxon>
        <taxon>Nematocera</taxon>
        <taxon>Culicoidea</taxon>
        <taxon>Culicidae</taxon>
        <taxon>Culicinae</taxon>
        <taxon>Aedini</taxon>
        <taxon>Aedes</taxon>
        <taxon>Stegomyia</taxon>
    </lineage>
</organism>
<feature type="compositionally biased region" description="Basic and acidic residues" evidence="1">
    <location>
        <begin position="147"/>
        <end position="161"/>
    </location>
</feature>
<accession>A0ABM1YJD7</accession>
<dbReference type="RefSeq" id="XP_019541576.3">
    <property type="nucleotide sequence ID" value="XM_019686031.3"/>
</dbReference>
<sequence>MFVSKKFTKMSQRPITAKIDTGLSKSVGARQTTNLSRKSSHTVTNVPTSSRLPIPQRPKSASHCCGATDSPGKRPWSNSVLIENKPSTGSCGKNDAKPSPNRKLGYIPPYIRKRRSSTSVDKVKVEDRLEDETPPPLVPSENGQQNPERRLLRQRTFDQKERQQLEEALKELTEEKKMLEAQNQWLKEESESRQQIIGTENQRNKQLEAMIREMSEAMSRLQCEQLASKETVEELSPTRNELLEQIDSLKAENESLKKEMESLQIQSFEDIVSNPEEKKLDETKMIGLLQRDLQKYRMARQKLKEIIQSLVVENQQLRDSIANHRNEGSTEWGQRVGHGSGDEEVVDRTDFFENFRKHKREQQKLIEVKKYNS</sequence>
<dbReference type="Proteomes" id="UP000069940">
    <property type="component" value="Unassembled WGS sequence"/>
</dbReference>
<keyword evidence="3" id="KW-1185">Reference proteome</keyword>
<feature type="region of interest" description="Disordered" evidence="1">
    <location>
        <begin position="323"/>
        <end position="343"/>
    </location>
</feature>
<feature type="compositionally biased region" description="Polar residues" evidence="1">
    <location>
        <begin position="76"/>
        <end position="91"/>
    </location>
</feature>
<evidence type="ECO:0000313" key="2">
    <source>
        <dbReference type="EnsemblMetazoa" id="AALFPA23_009678.P13386"/>
    </source>
</evidence>
<dbReference type="GeneID" id="109412377"/>
<feature type="region of interest" description="Disordered" evidence="1">
    <location>
        <begin position="20"/>
        <end position="161"/>
    </location>
</feature>
<reference evidence="2" key="2">
    <citation type="submission" date="2025-05" db="UniProtKB">
        <authorList>
            <consortium name="EnsemblMetazoa"/>
        </authorList>
    </citation>
    <scope>IDENTIFICATION</scope>
    <source>
        <strain evidence="2">Foshan</strain>
    </source>
</reference>
<reference evidence="3" key="1">
    <citation type="journal article" date="2015" name="Proc. Natl. Acad. Sci. U.S.A.">
        <title>Genome sequence of the Asian Tiger mosquito, Aedes albopictus, reveals insights into its biology, genetics, and evolution.</title>
        <authorList>
            <person name="Chen X.G."/>
            <person name="Jiang X."/>
            <person name="Gu J."/>
            <person name="Xu M."/>
            <person name="Wu Y."/>
            <person name="Deng Y."/>
            <person name="Zhang C."/>
            <person name="Bonizzoni M."/>
            <person name="Dermauw W."/>
            <person name="Vontas J."/>
            <person name="Armbruster P."/>
            <person name="Huang X."/>
            <person name="Yang Y."/>
            <person name="Zhang H."/>
            <person name="He W."/>
            <person name="Peng H."/>
            <person name="Liu Y."/>
            <person name="Wu K."/>
            <person name="Chen J."/>
            <person name="Lirakis M."/>
            <person name="Topalis P."/>
            <person name="Van Leeuwen T."/>
            <person name="Hall A.B."/>
            <person name="Jiang X."/>
            <person name="Thorpe C."/>
            <person name="Mueller R.L."/>
            <person name="Sun C."/>
            <person name="Waterhouse R.M."/>
            <person name="Yan G."/>
            <person name="Tu Z.J."/>
            <person name="Fang X."/>
            <person name="James A.A."/>
        </authorList>
    </citation>
    <scope>NUCLEOTIDE SEQUENCE [LARGE SCALE GENOMIC DNA]</scope>
    <source>
        <strain evidence="3">Foshan</strain>
    </source>
</reference>
<proteinExistence type="predicted"/>
<dbReference type="EnsemblMetazoa" id="AALFPA23_009678.R13386">
    <property type="protein sequence ID" value="AALFPA23_009678.P13386"/>
    <property type="gene ID" value="AALFPA23_009678"/>
</dbReference>
<evidence type="ECO:0000313" key="3">
    <source>
        <dbReference type="Proteomes" id="UP000069940"/>
    </source>
</evidence>
<protein>
    <submittedName>
        <fullName evidence="2">Uncharacterized protein</fullName>
    </submittedName>
</protein>